<dbReference type="Proteomes" id="UP001242995">
    <property type="component" value="Unassembled WGS sequence"/>
</dbReference>
<dbReference type="EMBL" id="JAUSRG010000002">
    <property type="protein sequence ID" value="MDP9904411.1"/>
    <property type="molecule type" value="Genomic_DNA"/>
</dbReference>
<evidence type="ECO:0000313" key="4">
    <source>
        <dbReference type="Proteomes" id="UP001242995"/>
    </source>
</evidence>
<dbReference type="AlphaFoldDB" id="A0AAW8DG43"/>
<dbReference type="SUPFAM" id="SSF69304">
    <property type="entry name" value="Tricorn protease N-terminal domain"/>
    <property type="match status" value="1"/>
</dbReference>
<evidence type="ECO:0000313" key="2">
    <source>
        <dbReference type="EMBL" id="MDQ0178936.1"/>
    </source>
</evidence>
<evidence type="ECO:0000313" key="1">
    <source>
        <dbReference type="EMBL" id="MDP9904411.1"/>
    </source>
</evidence>
<evidence type="ECO:0000313" key="3">
    <source>
        <dbReference type="Proteomes" id="UP001230951"/>
    </source>
</evidence>
<name>A0AAW8DG43_9MICC</name>
<protein>
    <submittedName>
        <fullName evidence="1">Uncharacterized protein</fullName>
    </submittedName>
</protein>
<dbReference type="EMBL" id="JAUSTF010000001">
    <property type="protein sequence ID" value="MDQ0178936.1"/>
    <property type="molecule type" value="Genomic_DNA"/>
</dbReference>
<dbReference type="Proteomes" id="UP001230951">
    <property type="component" value="Unassembled WGS sequence"/>
</dbReference>
<sequence length="106" mass="11243">MTLTAEAIHTLVEIAVRFSPDGAPLAVRYDGGIWAVDPDGGAAHWFGRGSGRDGGDSAATDSEHLASVENWRVQARLNSDSALLTFHLQRSPGSPDWLLADITDAS</sequence>
<reference evidence="1 3" key="1">
    <citation type="submission" date="2023-07" db="EMBL/GenBank/DDBJ databases">
        <title>Sorghum-associated microbial communities from plants grown in Nebraska, USA.</title>
        <authorList>
            <person name="Schachtman D."/>
        </authorList>
    </citation>
    <scope>NUCLEOTIDE SEQUENCE</scope>
    <source>
        <strain evidence="1">DS1006</strain>
        <strain evidence="2 3">DS1016</strain>
    </source>
</reference>
<dbReference type="RefSeq" id="WP_306960052.1">
    <property type="nucleotide sequence ID" value="NZ_JAUSRG010000002.1"/>
</dbReference>
<accession>A0AAW8DG43</accession>
<gene>
    <name evidence="1" type="ORF">J2S90_001357</name>
    <name evidence="2" type="ORF">J2S93_000343</name>
</gene>
<comment type="caution">
    <text evidence="1">The sequence shown here is derived from an EMBL/GenBank/DDBJ whole genome shotgun (WGS) entry which is preliminary data.</text>
</comment>
<proteinExistence type="predicted"/>
<organism evidence="1 4">
    <name type="scientific">Arthrobacter bambusae</name>
    <dbReference type="NCBI Taxonomy" id="1338426"/>
    <lineage>
        <taxon>Bacteria</taxon>
        <taxon>Bacillati</taxon>
        <taxon>Actinomycetota</taxon>
        <taxon>Actinomycetes</taxon>
        <taxon>Micrococcales</taxon>
        <taxon>Micrococcaceae</taxon>
        <taxon>Arthrobacter</taxon>
    </lineage>
</organism>
<keyword evidence="3" id="KW-1185">Reference proteome</keyword>